<evidence type="ECO:0000313" key="3">
    <source>
        <dbReference type="Proteomes" id="UP001165561"/>
    </source>
</evidence>
<keyword evidence="1" id="KW-0732">Signal</keyword>
<feature type="chain" id="PRO_5045686905" evidence="1">
    <location>
        <begin position="24"/>
        <end position="206"/>
    </location>
</feature>
<dbReference type="EMBL" id="JARACI010000602">
    <property type="protein sequence ID" value="MDD9205669.1"/>
    <property type="molecule type" value="Genomic_DNA"/>
</dbReference>
<accession>A0ABT5TUD7</accession>
<protein>
    <submittedName>
        <fullName evidence="2">Penicillin-binding protein</fullName>
    </submittedName>
</protein>
<proteinExistence type="predicted"/>
<comment type="caution">
    <text evidence="2">The sequence shown here is derived from an EMBL/GenBank/DDBJ whole genome shotgun (WGS) entry which is preliminary data.</text>
</comment>
<feature type="non-terminal residue" evidence="2">
    <location>
        <position position="206"/>
    </location>
</feature>
<dbReference type="Proteomes" id="UP001165561">
    <property type="component" value="Unassembled WGS sequence"/>
</dbReference>
<dbReference type="Gene3D" id="3.90.1310.10">
    <property type="entry name" value="Penicillin-binding protein 2a (Domain 2)"/>
    <property type="match status" value="1"/>
</dbReference>
<keyword evidence="3" id="KW-1185">Reference proteome</keyword>
<sequence>MPRLNRASWAVLAVVLAAAPLTACSEDRPDPRPAAEQLAEALQAADPGLVDWQEPASEDELTSVLVEVTDVPRDVGVASLGEQYELDGGPAVDAELAWDWDLDDGDTDWTYTTTATLVLPEDADGWVARWAPGMVAPALTGSSDTLGMEREPAQRGQILSADGTPIVTDTPVLRLGIDKARGPEDEDEARAAATGLAELVGLTDPA</sequence>
<name>A0ABT5TUD7_9MICO</name>
<gene>
    <name evidence="2" type="ORF">PU560_04190</name>
</gene>
<evidence type="ECO:0000313" key="2">
    <source>
        <dbReference type="EMBL" id="MDD9205669.1"/>
    </source>
</evidence>
<feature type="signal peptide" evidence="1">
    <location>
        <begin position="1"/>
        <end position="23"/>
    </location>
</feature>
<reference evidence="2" key="1">
    <citation type="submission" date="2023-02" db="EMBL/GenBank/DDBJ databases">
        <title>Georgenia sp.10Sc9-8, isolated from a soil sample collected from the Taklamakan desert.</title>
        <authorList>
            <person name="Liu S."/>
        </authorList>
    </citation>
    <scope>NUCLEOTIDE SEQUENCE</scope>
    <source>
        <strain evidence="2">10Sc9-8</strain>
    </source>
</reference>
<evidence type="ECO:0000256" key="1">
    <source>
        <dbReference type="SAM" id="SignalP"/>
    </source>
</evidence>
<organism evidence="2 3">
    <name type="scientific">Georgenia halotolerans</name>
    <dbReference type="NCBI Taxonomy" id="3028317"/>
    <lineage>
        <taxon>Bacteria</taxon>
        <taxon>Bacillati</taxon>
        <taxon>Actinomycetota</taxon>
        <taxon>Actinomycetes</taxon>
        <taxon>Micrococcales</taxon>
        <taxon>Bogoriellaceae</taxon>
        <taxon>Georgenia</taxon>
    </lineage>
</organism>